<keyword evidence="9 10" id="KW-0961">Cell wall biogenesis/degradation</keyword>
<dbReference type="CDD" id="cd03785">
    <property type="entry name" value="GT28_MurG"/>
    <property type="match status" value="1"/>
</dbReference>
<keyword evidence="7 10" id="KW-0472">Membrane</keyword>
<dbReference type="SUPFAM" id="SSF53756">
    <property type="entry name" value="UDP-Glycosyltransferase/glycogen phosphorylase"/>
    <property type="match status" value="1"/>
</dbReference>
<dbReference type="HAMAP" id="MF_00033">
    <property type="entry name" value="MurG"/>
    <property type="match status" value="1"/>
</dbReference>
<evidence type="ECO:0000256" key="8">
    <source>
        <dbReference type="ARBA" id="ARBA00023306"/>
    </source>
</evidence>
<dbReference type="GO" id="GO:0005975">
    <property type="term" value="P:carbohydrate metabolic process"/>
    <property type="evidence" value="ECO:0007669"/>
    <property type="project" value="InterPro"/>
</dbReference>
<protein>
    <recommendedName>
        <fullName evidence="10">UDP-N-acetylglucosamine--N-acetylmuramyl-(pentapeptide) pyrophosphoryl-undecaprenol N-acetylglucosamine transferase</fullName>
        <ecNumber evidence="10">2.4.1.227</ecNumber>
    </recommendedName>
    <alternativeName>
        <fullName evidence="10">Undecaprenyl-PP-MurNAc-pentapeptide-UDPGlcNAc GlcNAc transferase</fullName>
    </alternativeName>
</protein>
<dbReference type="GO" id="GO:0005886">
    <property type="term" value="C:plasma membrane"/>
    <property type="evidence" value="ECO:0007669"/>
    <property type="project" value="UniProtKB-SubCell"/>
</dbReference>
<dbReference type="RefSeq" id="WP_029335453.1">
    <property type="nucleotide sequence ID" value="NZ_UGGP01000001.1"/>
</dbReference>
<evidence type="ECO:0000259" key="12">
    <source>
        <dbReference type="Pfam" id="PF04101"/>
    </source>
</evidence>
<comment type="similarity">
    <text evidence="10">Belongs to the glycosyltransferase 28 family. MurG subfamily.</text>
</comment>
<keyword evidence="8 10" id="KW-0131">Cell cycle</keyword>
<comment type="catalytic activity">
    <reaction evidence="10">
        <text>di-trans,octa-cis-undecaprenyl diphospho-N-acetyl-alpha-D-muramoyl-L-alanyl-D-glutamyl-meso-2,6-diaminopimeloyl-D-alanyl-D-alanine + UDP-N-acetyl-alpha-D-glucosamine = di-trans,octa-cis-undecaprenyl diphospho-[N-acetyl-alpha-D-glucosaminyl-(1-&gt;4)]-N-acetyl-alpha-D-muramoyl-L-alanyl-D-glutamyl-meso-2,6-diaminopimeloyl-D-alanyl-D-alanine + UDP + H(+)</text>
        <dbReference type="Rhea" id="RHEA:31227"/>
        <dbReference type="ChEBI" id="CHEBI:15378"/>
        <dbReference type="ChEBI" id="CHEBI:57705"/>
        <dbReference type="ChEBI" id="CHEBI:58223"/>
        <dbReference type="ChEBI" id="CHEBI:61387"/>
        <dbReference type="ChEBI" id="CHEBI:61388"/>
        <dbReference type="EC" id="2.4.1.227"/>
    </reaction>
</comment>
<evidence type="ECO:0000256" key="2">
    <source>
        <dbReference type="ARBA" id="ARBA00022618"/>
    </source>
</evidence>
<dbReference type="OrthoDB" id="9808936at2"/>
<comment type="function">
    <text evidence="10">Cell wall formation. Catalyzes the transfer of a GlcNAc subunit on undecaprenyl-pyrophosphoryl-MurNAc-pentapeptide (lipid intermediate I) to form undecaprenyl-pyrophosphoryl-MurNAc-(pentapeptide)GlcNAc (lipid intermediate II).</text>
</comment>
<dbReference type="EC" id="2.4.1.227" evidence="10"/>
<keyword evidence="1 10" id="KW-1003">Cell membrane</keyword>
<reference evidence="13 14" key="1">
    <citation type="submission" date="2018-06" db="EMBL/GenBank/DDBJ databases">
        <authorList>
            <consortium name="Pathogen Informatics"/>
            <person name="Doyle S."/>
        </authorList>
    </citation>
    <scope>NUCLEOTIDE SEQUENCE [LARGE SCALE GENOMIC DNA]</scope>
    <source>
        <strain evidence="13 14">NCTC13163</strain>
    </source>
</reference>
<feature type="domain" description="Glycosyltransferase family 28 N-terminal" evidence="11">
    <location>
        <begin position="3"/>
        <end position="142"/>
    </location>
</feature>
<dbReference type="InterPro" id="IPR007235">
    <property type="entry name" value="Glyco_trans_28_C"/>
</dbReference>
<evidence type="ECO:0000256" key="4">
    <source>
        <dbReference type="ARBA" id="ARBA00022679"/>
    </source>
</evidence>
<evidence type="ECO:0000256" key="7">
    <source>
        <dbReference type="ARBA" id="ARBA00023136"/>
    </source>
</evidence>
<dbReference type="GO" id="GO:0051991">
    <property type="term" value="F:UDP-N-acetyl-D-glucosamine:N-acetylmuramoyl-L-alanyl-D-glutamyl-meso-2,6-diaminopimelyl-D-alanyl-D-alanine-diphosphoundecaprenol 4-beta-N-acetylglucosaminlytransferase activity"/>
    <property type="evidence" value="ECO:0007669"/>
    <property type="project" value="RHEA"/>
</dbReference>
<keyword evidence="5 10" id="KW-0133">Cell shape</keyword>
<feature type="binding site" evidence="10">
    <location>
        <begin position="10"/>
        <end position="12"/>
    </location>
    <ligand>
        <name>UDP-N-acetyl-alpha-D-glucosamine</name>
        <dbReference type="ChEBI" id="CHEBI:57705"/>
    </ligand>
</feature>
<evidence type="ECO:0000259" key="11">
    <source>
        <dbReference type="Pfam" id="PF03033"/>
    </source>
</evidence>
<evidence type="ECO:0000256" key="9">
    <source>
        <dbReference type="ARBA" id="ARBA00023316"/>
    </source>
</evidence>
<dbReference type="InterPro" id="IPR006009">
    <property type="entry name" value="GlcNAc_MurG"/>
</dbReference>
<keyword evidence="2 10" id="KW-0132">Cell division</keyword>
<evidence type="ECO:0000313" key="13">
    <source>
        <dbReference type="EMBL" id="STO08547.1"/>
    </source>
</evidence>
<dbReference type="STRING" id="1397694.GCA_000702585_02413"/>
<dbReference type="GO" id="GO:0050511">
    <property type="term" value="F:undecaprenyldiphospho-muramoylpentapeptide beta-N-acetylglucosaminyltransferase activity"/>
    <property type="evidence" value="ECO:0007669"/>
    <property type="project" value="UniProtKB-UniRule"/>
</dbReference>
<feature type="binding site" evidence="10">
    <location>
        <position position="293"/>
    </location>
    <ligand>
        <name>UDP-N-acetyl-alpha-D-glucosamine</name>
        <dbReference type="ChEBI" id="CHEBI:57705"/>
    </ligand>
</feature>
<feature type="binding site" evidence="10">
    <location>
        <position position="124"/>
    </location>
    <ligand>
        <name>UDP-N-acetyl-alpha-D-glucosamine</name>
        <dbReference type="ChEBI" id="CHEBI:57705"/>
    </ligand>
</feature>
<keyword evidence="6 10" id="KW-0573">Peptidoglycan synthesis</keyword>
<keyword evidence="4 10" id="KW-0808">Transferase</keyword>
<proteinExistence type="inferred from homology"/>
<comment type="subcellular location">
    <subcellularLocation>
        <location evidence="10">Cell membrane</location>
        <topology evidence="10">Peripheral membrane protein</topology>
        <orientation evidence="10">Cytoplasmic side</orientation>
    </subcellularLocation>
</comment>
<evidence type="ECO:0000256" key="5">
    <source>
        <dbReference type="ARBA" id="ARBA00022960"/>
    </source>
</evidence>
<sequence length="358" mass="38172">MKVIISGGGTGGHIYPALALLDTLKERHPDLQVLYIGTENGLEADLVPRAGIPFKSIRIAGLKRSLSLENVKTGYWFLKSVRELRKEMKAFLPDVVIGTGGFVSGPVVFTAQQLGIPTILHEQNSIPGLTNKFLSKKADRVALSFAGSEAHFPGANVRVIGNPRGSEVLKTVVDEAKVRSAYGLDERPIVVIYGGSRGAEAINRAVLEAIPELAKEPVNVLYVTGNVHYDTVIAKAPTADNVHVLPYVYDMPELLACATLVVSRAGASTISELTALGLPSILIPSPYVTADHQTKNASALVESGAATLIRETELSGGTLVEAIRHVLAEQEQMAAASKRLGFPEAAEALVELVEEVSR</sequence>
<evidence type="ECO:0000256" key="6">
    <source>
        <dbReference type="ARBA" id="ARBA00022984"/>
    </source>
</evidence>
<dbReference type="Proteomes" id="UP000254060">
    <property type="component" value="Unassembled WGS sequence"/>
</dbReference>
<dbReference type="GO" id="GO:0071555">
    <property type="term" value="P:cell wall organization"/>
    <property type="evidence" value="ECO:0007669"/>
    <property type="project" value="UniProtKB-KW"/>
</dbReference>
<dbReference type="EMBL" id="UGGP01000001">
    <property type="protein sequence ID" value="STO08547.1"/>
    <property type="molecule type" value="Genomic_DNA"/>
</dbReference>
<gene>
    <name evidence="10 13" type="primary">murG</name>
    <name evidence="13" type="ORF">NCTC13163_01920</name>
</gene>
<dbReference type="Gene3D" id="3.40.50.2000">
    <property type="entry name" value="Glycogen Phosphorylase B"/>
    <property type="match status" value="2"/>
</dbReference>
<dbReference type="PANTHER" id="PTHR21015">
    <property type="entry name" value="UDP-N-ACETYLGLUCOSAMINE--N-ACETYLMURAMYL-(PENTAPEPTIDE) PYROPHOSPHORYL-UNDECAPRENOL N-ACETYLGLUCOSAMINE TRANSFERASE 1"/>
    <property type="match status" value="1"/>
</dbReference>
<accession>A0A377FUQ4</accession>
<comment type="pathway">
    <text evidence="10">Cell wall biogenesis; peptidoglycan biosynthesis.</text>
</comment>
<dbReference type="UniPathway" id="UPA00219"/>
<evidence type="ECO:0000256" key="1">
    <source>
        <dbReference type="ARBA" id="ARBA00022475"/>
    </source>
</evidence>
<dbReference type="NCBIfam" id="TIGR01133">
    <property type="entry name" value="murG"/>
    <property type="match status" value="1"/>
</dbReference>
<dbReference type="Pfam" id="PF03033">
    <property type="entry name" value="Glyco_transf_28"/>
    <property type="match status" value="1"/>
</dbReference>
<name>A0A377FUQ4_9BACL</name>
<comment type="caution">
    <text evidence="10">Lacks conserved residue(s) required for the propagation of feature annotation.</text>
</comment>
<dbReference type="GO" id="GO:0008360">
    <property type="term" value="P:regulation of cell shape"/>
    <property type="evidence" value="ECO:0007669"/>
    <property type="project" value="UniProtKB-KW"/>
</dbReference>
<feature type="domain" description="Glycosyl transferase family 28 C-terminal" evidence="12">
    <location>
        <begin position="189"/>
        <end position="347"/>
    </location>
</feature>
<dbReference type="InterPro" id="IPR004276">
    <property type="entry name" value="GlycoTrans_28_N"/>
</dbReference>
<feature type="binding site" evidence="10">
    <location>
        <position position="196"/>
    </location>
    <ligand>
        <name>UDP-N-acetyl-alpha-D-glucosamine</name>
        <dbReference type="ChEBI" id="CHEBI:57705"/>
    </ligand>
</feature>
<evidence type="ECO:0000256" key="10">
    <source>
        <dbReference type="HAMAP-Rule" id="MF_00033"/>
    </source>
</evidence>
<dbReference type="GO" id="GO:0051301">
    <property type="term" value="P:cell division"/>
    <property type="evidence" value="ECO:0007669"/>
    <property type="project" value="UniProtKB-KW"/>
</dbReference>
<dbReference type="Pfam" id="PF04101">
    <property type="entry name" value="Glyco_tran_28_C"/>
    <property type="match status" value="1"/>
</dbReference>
<organism evidence="13 14">
    <name type="scientific">Exiguobacterium aurantiacum</name>
    <dbReference type="NCBI Taxonomy" id="33987"/>
    <lineage>
        <taxon>Bacteria</taxon>
        <taxon>Bacillati</taxon>
        <taxon>Bacillota</taxon>
        <taxon>Bacilli</taxon>
        <taxon>Bacillales</taxon>
        <taxon>Bacillales Family XII. Incertae Sedis</taxon>
        <taxon>Exiguobacterium</taxon>
    </lineage>
</organism>
<keyword evidence="3 10" id="KW-0328">Glycosyltransferase</keyword>
<dbReference type="AlphaFoldDB" id="A0A377FUQ4"/>
<evidence type="ECO:0000256" key="3">
    <source>
        <dbReference type="ARBA" id="ARBA00022676"/>
    </source>
</evidence>
<evidence type="ECO:0000313" key="14">
    <source>
        <dbReference type="Proteomes" id="UP000254060"/>
    </source>
</evidence>
<dbReference type="PANTHER" id="PTHR21015:SF22">
    <property type="entry name" value="GLYCOSYLTRANSFERASE"/>
    <property type="match status" value="1"/>
</dbReference>
<dbReference type="GO" id="GO:0009252">
    <property type="term" value="P:peptidoglycan biosynthetic process"/>
    <property type="evidence" value="ECO:0007669"/>
    <property type="project" value="UniProtKB-UniRule"/>
</dbReference>